<evidence type="ECO:0000259" key="1">
    <source>
        <dbReference type="PROSITE" id="PS51740"/>
    </source>
</evidence>
<dbReference type="InterPro" id="IPR007159">
    <property type="entry name" value="SpoVT-AbrB_dom"/>
</dbReference>
<gene>
    <name evidence="2" type="ORF">HA333_07725</name>
</gene>
<feature type="domain" description="SpoVT-AbrB" evidence="1">
    <location>
        <begin position="3"/>
        <end position="48"/>
    </location>
</feature>
<comment type="caution">
    <text evidence="2">The sequence shown here is derived from an EMBL/GenBank/DDBJ whole genome shotgun (WGS) entry which is preliminary data.</text>
</comment>
<dbReference type="NCBIfam" id="TIGR01439">
    <property type="entry name" value="lp_hng_hel_AbrB"/>
    <property type="match status" value="1"/>
</dbReference>
<dbReference type="SUPFAM" id="SSF89447">
    <property type="entry name" value="AbrB/MazE/MraZ-like"/>
    <property type="match status" value="1"/>
</dbReference>
<name>A0A832WHA4_9CREN</name>
<dbReference type="PROSITE" id="PS51740">
    <property type="entry name" value="SPOVT_ABRB"/>
    <property type="match status" value="1"/>
</dbReference>
<reference evidence="2" key="1">
    <citation type="journal article" date="2020" name="bioRxiv">
        <title>A rank-normalized archaeal taxonomy based on genome phylogeny resolves widespread incomplete and uneven classifications.</title>
        <authorList>
            <person name="Rinke C."/>
            <person name="Chuvochina M."/>
            <person name="Mussig A.J."/>
            <person name="Chaumeil P.-A."/>
            <person name="Waite D.W."/>
            <person name="Whitman W.B."/>
            <person name="Parks D.H."/>
            <person name="Hugenholtz P."/>
        </authorList>
    </citation>
    <scope>NUCLEOTIDE SEQUENCE</scope>
    <source>
        <strain evidence="2">UBA8839</strain>
    </source>
</reference>
<dbReference type="PANTHER" id="PTHR34860:SF6">
    <property type="entry name" value="REPRESSOR-LIKE PROTEIN SSO7C3"/>
    <property type="match status" value="1"/>
</dbReference>
<dbReference type="Proteomes" id="UP000651120">
    <property type="component" value="Unassembled WGS sequence"/>
</dbReference>
<proteinExistence type="predicted"/>
<dbReference type="GO" id="GO:0003677">
    <property type="term" value="F:DNA binding"/>
    <property type="evidence" value="ECO:0007669"/>
    <property type="project" value="UniProtKB-KW"/>
</dbReference>
<dbReference type="SMART" id="SM00966">
    <property type="entry name" value="SpoVT_AbrB"/>
    <property type="match status" value="1"/>
</dbReference>
<dbReference type="InterPro" id="IPR037914">
    <property type="entry name" value="SpoVT-AbrB_sf"/>
</dbReference>
<dbReference type="OrthoDB" id="30861at2157"/>
<protein>
    <submittedName>
        <fullName evidence="2">AbrB/MazE/SpoVT family DNA-binding domain-containing protein</fullName>
    </submittedName>
</protein>
<accession>A0A832WHA4</accession>
<dbReference type="Pfam" id="PF04014">
    <property type="entry name" value="MazE_antitoxin"/>
    <property type="match status" value="1"/>
</dbReference>
<dbReference type="PANTHER" id="PTHR34860">
    <property type="entry name" value="REPRESSOR-LIKE PROTEIN SSO7C3"/>
    <property type="match status" value="1"/>
</dbReference>
<keyword evidence="2" id="KW-0238">DNA-binding</keyword>
<organism evidence="2 3">
    <name type="scientific">Pyrobaculum aerophilum</name>
    <dbReference type="NCBI Taxonomy" id="13773"/>
    <lineage>
        <taxon>Archaea</taxon>
        <taxon>Thermoproteota</taxon>
        <taxon>Thermoprotei</taxon>
        <taxon>Thermoproteales</taxon>
        <taxon>Thermoproteaceae</taxon>
        <taxon>Pyrobaculum</taxon>
    </lineage>
</organism>
<dbReference type="AlphaFoldDB" id="A0A832WHA4"/>
<dbReference type="InterPro" id="IPR052975">
    <property type="entry name" value="Repressor-like_regulatory"/>
</dbReference>
<evidence type="ECO:0000313" key="2">
    <source>
        <dbReference type="EMBL" id="HII47320.1"/>
    </source>
</evidence>
<dbReference type="EMBL" id="DUJP01000028">
    <property type="protein sequence ID" value="HII47320.1"/>
    <property type="molecule type" value="Genomic_DNA"/>
</dbReference>
<sequence>MIDVEVKVTRNYQVTIPAEYRRKLGIKIGDVVTVLLEGDRIVIIPAKKRRITFKAGRPVSVEELESAVEKALDESTS</sequence>
<evidence type="ECO:0000313" key="3">
    <source>
        <dbReference type="Proteomes" id="UP000651120"/>
    </source>
</evidence>
<dbReference type="Gene3D" id="2.10.260.10">
    <property type="match status" value="1"/>
</dbReference>